<comment type="caution">
    <text evidence="2">The sequence shown here is derived from an EMBL/GenBank/DDBJ whole genome shotgun (WGS) entry which is preliminary data.</text>
</comment>
<dbReference type="Gene3D" id="3.40.50.150">
    <property type="entry name" value="Vaccinia Virus protein VP39"/>
    <property type="match status" value="1"/>
</dbReference>
<dbReference type="Pfam" id="PF08241">
    <property type="entry name" value="Methyltransf_11"/>
    <property type="match status" value="1"/>
</dbReference>
<evidence type="ECO:0000313" key="2">
    <source>
        <dbReference type="EMBL" id="OGG13161.1"/>
    </source>
</evidence>
<dbReference type="AlphaFoldDB" id="A0A1F5ZL44"/>
<accession>A0A1F5ZL44</accession>
<dbReference type="CDD" id="cd02440">
    <property type="entry name" value="AdoMet_MTases"/>
    <property type="match status" value="1"/>
</dbReference>
<name>A0A1F5ZL44_9BACT</name>
<feature type="domain" description="Methyltransferase type 11" evidence="1">
    <location>
        <begin position="86"/>
        <end position="158"/>
    </location>
</feature>
<evidence type="ECO:0000259" key="1">
    <source>
        <dbReference type="Pfam" id="PF08241"/>
    </source>
</evidence>
<dbReference type="SUPFAM" id="SSF53335">
    <property type="entry name" value="S-adenosyl-L-methionine-dependent methyltransferases"/>
    <property type="match status" value="1"/>
</dbReference>
<proteinExistence type="predicted"/>
<dbReference type="PANTHER" id="PTHR43861:SF1">
    <property type="entry name" value="TRANS-ACONITATE 2-METHYLTRANSFERASE"/>
    <property type="match status" value="1"/>
</dbReference>
<dbReference type="InterPro" id="IPR029063">
    <property type="entry name" value="SAM-dependent_MTases_sf"/>
</dbReference>
<dbReference type="InterPro" id="IPR013216">
    <property type="entry name" value="Methyltransf_11"/>
</dbReference>
<gene>
    <name evidence="2" type="ORF">A3D77_00340</name>
</gene>
<dbReference type="STRING" id="1798382.A3D77_00340"/>
<dbReference type="GO" id="GO:0008757">
    <property type="term" value="F:S-adenosylmethionine-dependent methyltransferase activity"/>
    <property type="evidence" value="ECO:0007669"/>
    <property type="project" value="InterPro"/>
</dbReference>
<reference evidence="2 3" key="1">
    <citation type="journal article" date="2016" name="Nat. Commun.">
        <title>Thousands of microbial genomes shed light on interconnected biogeochemical processes in an aquifer system.</title>
        <authorList>
            <person name="Anantharaman K."/>
            <person name="Brown C.T."/>
            <person name="Hug L.A."/>
            <person name="Sharon I."/>
            <person name="Castelle C.J."/>
            <person name="Probst A.J."/>
            <person name="Thomas B.C."/>
            <person name="Singh A."/>
            <person name="Wilkins M.J."/>
            <person name="Karaoz U."/>
            <person name="Brodie E.L."/>
            <person name="Williams K.H."/>
            <person name="Hubbard S.S."/>
            <person name="Banfield J.F."/>
        </authorList>
    </citation>
    <scope>NUCLEOTIDE SEQUENCE [LARGE SCALE GENOMIC DNA]</scope>
</reference>
<sequence length="283" mass="32636">MDNNLNFFLKSYLHERPFFLSLIRAKELSLYEKYVHFKGKILDVGCGDGFFAKVLFTKNPGDQSHNGIPRHAPGAARDDIISHDVVSLTGLDIKESRMEEAKALNVYDKIVEYDGERMPFKPNTFDTVFSNCVLEHVEKLDEVLKETYRILVKGGIFIAPVMAKPWEENLVGSLLFGNSYKAWMRKKQVHVNLLTSEEWDRHFKKAGFKIEKKEGYLSPRACMLMDAAHYLSVPSLISRILFKRWVLFPSLTVKLYPFNYIEKILTEPVEVSKSGAIFYVLKK</sequence>
<dbReference type="Proteomes" id="UP000176923">
    <property type="component" value="Unassembled WGS sequence"/>
</dbReference>
<organism evidence="2 3">
    <name type="scientific">Candidatus Gottesmanbacteria bacterium RIFCSPHIGHO2_02_FULL_39_11</name>
    <dbReference type="NCBI Taxonomy" id="1798382"/>
    <lineage>
        <taxon>Bacteria</taxon>
        <taxon>Candidatus Gottesmaniibacteriota</taxon>
    </lineage>
</organism>
<dbReference type="PANTHER" id="PTHR43861">
    <property type="entry name" value="TRANS-ACONITATE 2-METHYLTRANSFERASE-RELATED"/>
    <property type="match status" value="1"/>
</dbReference>
<protein>
    <recommendedName>
        <fullName evidence="1">Methyltransferase type 11 domain-containing protein</fullName>
    </recommendedName>
</protein>
<evidence type="ECO:0000313" key="3">
    <source>
        <dbReference type="Proteomes" id="UP000176923"/>
    </source>
</evidence>
<dbReference type="EMBL" id="MFJL01000039">
    <property type="protein sequence ID" value="OGG13161.1"/>
    <property type="molecule type" value="Genomic_DNA"/>
</dbReference>